<accession>C6TFR8</accession>
<evidence type="ECO:0000313" key="1">
    <source>
        <dbReference type="EMBL" id="ACU20670.1"/>
    </source>
</evidence>
<dbReference type="ExpressionAtlas" id="C6TFR8">
    <property type="expression patterns" value="baseline and differential"/>
</dbReference>
<dbReference type="EMBL" id="BT096459">
    <property type="protein sequence ID" value="ACU20670.1"/>
    <property type="molecule type" value="mRNA"/>
</dbReference>
<dbReference type="AlphaFoldDB" id="C6TFR8"/>
<proteinExistence type="evidence at transcript level"/>
<name>C6TFR8_SOYBN</name>
<organism evidence="1">
    <name type="scientific">Glycine max</name>
    <name type="common">Soybean</name>
    <name type="synonym">Glycine hispida</name>
    <dbReference type="NCBI Taxonomy" id="3847"/>
    <lineage>
        <taxon>Eukaryota</taxon>
        <taxon>Viridiplantae</taxon>
        <taxon>Streptophyta</taxon>
        <taxon>Embryophyta</taxon>
        <taxon>Tracheophyta</taxon>
        <taxon>Spermatophyta</taxon>
        <taxon>Magnoliopsida</taxon>
        <taxon>eudicotyledons</taxon>
        <taxon>Gunneridae</taxon>
        <taxon>Pentapetalae</taxon>
        <taxon>rosids</taxon>
        <taxon>fabids</taxon>
        <taxon>Fabales</taxon>
        <taxon>Fabaceae</taxon>
        <taxon>Papilionoideae</taxon>
        <taxon>50 kb inversion clade</taxon>
        <taxon>NPAAA clade</taxon>
        <taxon>indigoferoid/millettioid clade</taxon>
        <taxon>Phaseoleae</taxon>
        <taxon>Glycine</taxon>
        <taxon>Glycine subgen. Soja</taxon>
    </lineage>
</organism>
<reference evidence="1" key="1">
    <citation type="submission" date="2009-08" db="EMBL/GenBank/DDBJ databases">
        <authorList>
            <person name="Cheung F."/>
            <person name="Xiao Y."/>
            <person name="Chan A."/>
            <person name="Moskal W."/>
            <person name="Town C.D."/>
        </authorList>
    </citation>
    <scope>NUCLEOTIDE SEQUENCE</scope>
</reference>
<protein>
    <submittedName>
        <fullName evidence="1">Uncharacterized protein</fullName>
    </submittedName>
</protein>
<sequence length="91" mass="10457">MNHPIKLDFYFLSMEKRLRAACNASDSKIDNVAKVLDALLCEYEKSIQAPGKWQKLAVFLQQSFERPALDLTWRLINKVESDKSSLSLIIN</sequence>